<proteinExistence type="predicted"/>
<feature type="transmembrane region" description="Helical" evidence="1">
    <location>
        <begin position="6"/>
        <end position="31"/>
    </location>
</feature>
<dbReference type="InterPro" id="IPR052173">
    <property type="entry name" value="Beta-lactam_resp_regulator"/>
</dbReference>
<dbReference type="PANTHER" id="PTHR34978:SF3">
    <property type="entry name" value="SLR0241 PROTEIN"/>
    <property type="match status" value="1"/>
</dbReference>
<sequence length="607" mass="70089">MLLENLFSNVLDMSITASYVAIAVIVIRFIIKKAPKSFSFAIWIPVLFRLVCPISFISNLSVFNFINRDSFRKIEGASQSITVNNTISNIRSGQVSDNIAGNAVTNIANNTTISQGIGNNFMYLVSILWMIGIQILIVYFIVSYIKTYSRIKTATLYNENVYESDQIDTAFVFGLIKPKIYIPVNLTESEKIYIIEHEKVHIKRKDYVTKIIAFLILIIHWFNPIMWISFILMTRDMEMSCDERVMKNLGEDIKTNYSYSLLNLAVNKGNTFNIPLSFSENNIKSRIENVLNYKKPKKWFILIIALAIVASTVFLISNPKNNDVDNSKSLIQNIQTLKEESQNRNVLIKNIGDITDFKWDYVYSFEPYTSKENIEKAIGFKSDKIKESVNEGTNQVIFTKGKEVVCYIYGYPDDSVYFDFSSLYNYYSISNKYADVLSMDSVKYIRLSSKGNHPFLLTQFDNLQMSYMIEASQKQVASVQKAKDNYNYDKVFIVNNNIAIEKKNVSKEEIAKILYEENIRLKIYFNEDGKSMISDYRIKNIKLDKIKNNNNFVVAMDFDLQYAKGYEKYDAGNGTPASNRWTVDKYNLLNIEKLDKDIYLIEETYTG</sequence>
<dbReference type="InterPro" id="IPR008756">
    <property type="entry name" value="Peptidase_M56"/>
</dbReference>
<dbReference type="RefSeq" id="WP_156530949.1">
    <property type="nucleotide sequence ID" value="NZ_CACRUE010000031.1"/>
</dbReference>
<dbReference type="Pfam" id="PF05569">
    <property type="entry name" value="Peptidase_M56"/>
    <property type="match status" value="1"/>
</dbReference>
<protein>
    <submittedName>
        <fullName evidence="3">Methicillin resistance mecR1 protein</fullName>
    </submittedName>
</protein>
<name>A0A6N3D609_9FIRM</name>
<keyword evidence="1" id="KW-0812">Transmembrane</keyword>
<evidence type="ECO:0000313" key="3">
    <source>
        <dbReference type="EMBL" id="VYU21043.1"/>
    </source>
</evidence>
<keyword evidence="1" id="KW-1133">Transmembrane helix</keyword>
<feature type="transmembrane region" description="Helical" evidence="1">
    <location>
        <begin position="299"/>
        <end position="318"/>
    </location>
</feature>
<reference evidence="3" key="1">
    <citation type="submission" date="2019-11" db="EMBL/GenBank/DDBJ databases">
        <authorList>
            <person name="Feng L."/>
        </authorList>
    </citation>
    <scope>NUCLEOTIDE SEQUENCE</scope>
    <source>
        <strain evidence="3">IbartlettiiLFYP30</strain>
    </source>
</reference>
<feature type="transmembrane region" description="Helical" evidence="1">
    <location>
        <begin position="121"/>
        <end position="142"/>
    </location>
</feature>
<accession>A0A6N3D609</accession>
<evidence type="ECO:0000256" key="1">
    <source>
        <dbReference type="SAM" id="Phobius"/>
    </source>
</evidence>
<dbReference type="PANTHER" id="PTHR34978">
    <property type="entry name" value="POSSIBLE SENSOR-TRANSDUCER PROTEIN BLAR"/>
    <property type="match status" value="1"/>
</dbReference>
<gene>
    <name evidence="3" type="primary">mecR1</name>
    <name evidence="3" type="ORF">IBLFYP30_02023</name>
</gene>
<dbReference type="EMBL" id="CACRUE010000031">
    <property type="protein sequence ID" value="VYU21043.1"/>
    <property type="molecule type" value="Genomic_DNA"/>
</dbReference>
<organism evidence="3">
    <name type="scientific">Intestinibacter bartlettii</name>
    <dbReference type="NCBI Taxonomy" id="261299"/>
    <lineage>
        <taxon>Bacteria</taxon>
        <taxon>Bacillati</taxon>
        <taxon>Bacillota</taxon>
        <taxon>Clostridia</taxon>
        <taxon>Peptostreptococcales</taxon>
        <taxon>Peptostreptococcaceae</taxon>
        <taxon>Intestinibacter</taxon>
    </lineage>
</organism>
<dbReference type="CDD" id="cd07341">
    <property type="entry name" value="M56_BlaR1_MecR1_like"/>
    <property type="match status" value="1"/>
</dbReference>
<keyword evidence="1" id="KW-0472">Membrane</keyword>
<evidence type="ECO:0000259" key="2">
    <source>
        <dbReference type="Pfam" id="PF05569"/>
    </source>
</evidence>
<feature type="domain" description="Peptidase M56" evidence="2">
    <location>
        <begin position="9"/>
        <end position="289"/>
    </location>
</feature>
<feature type="transmembrane region" description="Helical" evidence="1">
    <location>
        <begin position="38"/>
        <end position="57"/>
    </location>
</feature>
<dbReference type="AlphaFoldDB" id="A0A6N3D609"/>
<feature type="transmembrane region" description="Helical" evidence="1">
    <location>
        <begin position="211"/>
        <end position="233"/>
    </location>
</feature>